<proteinExistence type="predicted"/>
<dbReference type="EMBL" id="JRTT01000008">
    <property type="protein sequence ID" value="KHD77846.1"/>
    <property type="molecule type" value="Genomic_DNA"/>
</dbReference>
<evidence type="ECO:0000313" key="2">
    <source>
        <dbReference type="Proteomes" id="UP000054537"/>
    </source>
</evidence>
<dbReference type="Proteomes" id="UP000054537">
    <property type="component" value="Unassembled WGS sequence"/>
</dbReference>
<evidence type="ECO:0000313" key="1">
    <source>
        <dbReference type="EMBL" id="KHD77846.1"/>
    </source>
</evidence>
<gene>
    <name evidence="1" type="ORF">MB27_08635</name>
</gene>
<reference evidence="1 2" key="1">
    <citation type="submission" date="2014-10" db="EMBL/GenBank/DDBJ databases">
        <title>Draft genome sequence of Actinoplanes utahensis NRRL 12052.</title>
        <authorList>
            <person name="Velasco-Bucheli B."/>
            <person name="del Cerro C."/>
            <person name="Hormigo D."/>
            <person name="Garcia J.L."/>
            <person name="Acebal C."/>
            <person name="Arroyo M."/>
            <person name="de la Mata I."/>
        </authorList>
    </citation>
    <scope>NUCLEOTIDE SEQUENCE [LARGE SCALE GENOMIC DNA]</scope>
    <source>
        <strain evidence="1 2">NRRL 12052</strain>
    </source>
</reference>
<accession>A0A0A6UR04</accession>
<protein>
    <submittedName>
        <fullName evidence="1">Uncharacterized protein</fullName>
    </submittedName>
</protein>
<sequence length="68" mass="7642">MIEWLLMDSIDEFSRFDQGHPVSTFSGPPRALPTRSAAIPSGPIQDTARLWRAGSSVHCDEWRNTVSR</sequence>
<comment type="caution">
    <text evidence="1">The sequence shown here is derived from an EMBL/GenBank/DDBJ whole genome shotgun (WGS) entry which is preliminary data.</text>
</comment>
<name>A0A0A6UR04_ACTUT</name>
<organism evidence="1 2">
    <name type="scientific">Actinoplanes utahensis</name>
    <dbReference type="NCBI Taxonomy" id="1869"/>
    <lineage>
        <taxon>Bacteria</taxon>
        <taxon>Bacillati</taxon>
        <taxon>Actinomycetota</taxon>
        <taxon>Actinomycetes</taxon>
        <taxon>Micromonosporales</taxon>
        <taxon>Micromonosporaceae</taxon>
        <taxon>Actinoplanes</taxon>
    </lineage>
</organism>
<keyword evidence="2" id="KW-1185">Reference proteome</keyword>
<dbReference type="AlphaFoldDB" id="A0A0A6UR04"/>